<dbReference type="AlphaFoldDB" id="A0A5E7WS39"/>
<keyword evidence="1" id="KW-0677">Repeat</keyword>
<dbReference type="InterPro" id="IPR002110">
    <property type="entry name" value="Ankyrin_rpt"/>
</dbReference>
<dbReference type="PANTHER" id="PTHR24201">
    <property type="entry name" value="ANK_REP_REGION DOMAIN-CONTAINING PROTEIN"/>
    <property type="match status" value="1"/>
</dbReference>
<dbReference type="Gene3D" id="1.25.40.20">
    <property type="entry name" value="Ankyrin repeat-containing domain"/>
    <property type="match status" value="1"/>
</dbReference>
<protein>
    <submittedName>
        <fullName evidence="3">Uncharacterized protein</fullName>
    </submittedName>
</protein>
<keyword evidence="2" id="KW-0040">ANK repeat</keyword>
<evidence type="ECO:0000256" key="1">
    <source>
        <dbReference type="ARBA" id="ARBA00022737"/>
    </source>
</evidence>
<dbReference type="InterPro" id="IPR050776">
    <property type="entry name" value="Ank_Repeat/CDKN_Inhibitor"/>
</dbReference>
<evidence type="ECO:0000313" key="4">
    <source>
        <dbReference type="Proteomes" id="UP000325645"/>
    </source>
</evidence>
<dbReference type="InterPro" id="IPR036770">
    <property type="entry name" value="Ankyrin_rpt-contain_sf"/>
</dbReference>
<evidence type="ECO:0000256" key="2">
    <source>
        <dbReference type="ARBA" id="ARBA00023043"/>
    </source>
</evidence>
<dbReference type="RefSeq" id="WP_150658712.1">
    <property type="nucleotide sequence ID" value="NZ_CABVJH010000012.1"/>
</dbReference>
<accession>A0A5E7WS39</accession>
<dbReference type="EMBL" id="CABVJH010000012">
    <property type="protein sequence ID" value="VVQ37467.1"/>
    <property type="molecule type" value="Genomic_DNA"/>
</dbReference>
<reference evidence="3 4" key="1">
    <citation type="submission" date="2019-09" db="EMBL/GenBank/DDBJ databases">
        <authorList>
            <person name="Chandra G."/>
            <person name="Truman W A."/>
        </authorList>
    </citation>
    <scope>NUCLEOTIDE SEQUENCE [LARGE SCALE GENOMIC DNA]</scope>
    <source>
        <strain evidence="3">PS943</strain>
    </source>
</reference>
<evidence type="ECO:0000313" key="3">
    <source>
        <dbReference type="EMBL" id="VVQ37467.1"/>
    </source>
</evidence>
<dbReference type="Proteomes" id="UP000325645">
    <property type="component" value="Unassembled WGS sequence"/>
</dbReference>
<sequence length="223" mass="25150">MSYTPALLTLLEKTLAPTGYCVGDMLDHGMGDWHASVLLDNTDHLSSLEPLALNDRDFAGHTPLDIAYRLNRTFLIERLEVIGAVGDKSILESRGVGIFIENEKYVHLPGKQGKLKTLEKRYREGGSLNDRDVGGNTPIHWLAANGHFKAAKHFSEKHFMFNVDIDAKNNEGNTPRNLAILADHQDIAQQLLIWEIDNYITAVRIRHKMSAGLKEMLPRRKDR</sequence>
<dbReference type="Pfam" id="PF12796">
    <property type="entry name" value="Ank_2"/>
    <property type="match status" value="1"/>
</dbReference>
<name>A0A5E7WS39_PSEFL</name>
<gene>
    <name evidence="3" type="ORF">PS943_05288</name>
</gene>
<organism evidence="3 4">
    <name type="scientific">Pseudomonas fluorescens</name>
    <dbReference type="NCBI Taxonomy" id="294"/>
    <lineage>
        <taxon>Bacteria</taxon>
        <taxon>Pseudomonadati</taxon>
        <taxon>Pseudomonadota</taxon>
        <taxon>Gammaproteobacteria</taxon>
        <taxon>Pseudomonadales</taxon>
        <taxon>Pseudomonadaceae</taxon>
        <taxon>Pseudomonas</taxon>
    </lineage>
</organism>
<proteinExistence type="predicted"/>
<dbReference type="SUPFAM" id="SSF48403">
    <property type="entry name" value="Ankyrin repeat"/>
    <property type="match status" value="1"/>
</dbReference>